<gene>
    <name evidence="1" type="ORF">HPB50_007513</name>
</gene>
<comment type="caution">
    <text evidence="1">The sequence shown here is derived from an EMBL/GenBank/DDBJ whole genome shotgun (WGS) entry which is preliminary data.</text>
</comment>
<proteinExistence type="predicted"/>
<organism evidence="1 2">
    <name type="scientific">Hyalomma asiaticum</name>
    <name type="common">Tick</name>
    <dbReference type="NCBI Taxonomy" id="266040"/>
    <lineage>
        <taxon>Eukaryota</taxon>
        <taxon>Metazoa</taxon>
        <taxon>Ecdysozoa</taxon>
        <taxon>Arthropoda</taxon>
        <taxon>Chelicerata</taxon>
        <taxon>Arachnida</taxon>
        <taxon>Acari</taxon>
        <taxon>Parasitiformes</taxon>
        <taxon>Ixodida</taxon>
        <taxon>Ixodoidea</taxon>
        <taxon>Ixodidae</taxon>
        <taxon>Hyalomminae</taxon>
        <taxon>Hyalomma</taxon>
    </lineage>
</organism>
<dbReference type="EMBL" id="CM023481">
    <property type="protein sequence ID" value="KAH6945188.1"/>
    <property type="molecule type" value="Genomic_DNA"/>
</dbReference>
<reference evidence="1" key="1">
    <citation type="submission" date="2020-05" db="EMBL/GenBank/DDBJ databases">
        <title>Large-scale comparative analyses of tick genomes elucidate their genetic diversity and vector capacities.</title>
        <authorList>
            <person name="Jia N."/>
            <person name="Wang J."/>
            <person name="Shi W."/>
            <person name="Du L."/>
            <person name="Sun Y."/>
            <person name="Zhan W."/>
            <person name="Jiang J."/>
            <person name="Wang Q."/>
            <person name="Zhang B."/>
            <person name="Ji P."/>
            <person name="Sakyi L.B."/>
            <person name="Cui X."/>
            <person name="Yuan T."/>
            <person name="Jiang B."/>
            <person name="Yang W."/>
            <person name="Lam T.T.-Y."/>
            <person name="Chang Q."/>
            <person name="Ding S."/>
            <person name="Wang X."/>
            <person name="Zhu J."/>
            <person name="Ruan X."/>
            <person name="Zhao L."/>
            <person name="Wei J."/>
            <person name="Que T."/>
            <person name="Du C."/>
            <person name="Cheng J."/>
            <person name="Dai P."/>
            <person name="Han X."/>
            <person name="Huang E."/>
            <person name="Gao Y."/>
            <person name="Liu J."/>
            <person name="Shao H."/>
            <person name="Ye R."/>
            <person name="Li L."/>
            <person name="Wei W."/>
            <person name="Wang X."/>
            <person name="Wang C."/>
            <person name="Yang T."/>
            <person name="Huo Q."/>
            <person name="Li W."/>
            <person name="Guo W."/>
            <person name="Chen H."/>
            <person name="Zhou L."/>
            <person name="Ni X."/>
            <person name="Tian J."/>
            <person name="Zhou Y."/>
            <person name="Sheng Y."/>
            <person name="Liu T."/>
            <person name="Pan Y."/>
            <person name="Xia L."/>
            <person name="Li J."/>
            <person name="Zhao F."/>
            <person name="Cao W."/>
        </authorList>
    </citation>
    <scope>NUCLEOTIDE SEQUENCE</scope>
    <source>
        <strain evidence="1">Hyas-2018</strain>
    </source>
</reference>
<evidence type="ECO:0000313" key="2">
    <source>
        <dbReference type="Proteomes" id="UP000821845"/>
    </source>
</evidence>
<dbReference type="Proteomes" id="UP000821845">
    <property type="component" value="Chromosome 1"/>
</dbReference>
<name>A0ACB7TE12_HYAAI</name>
<accession>A0ACB7TE12</accession>
<protein>
    <submittedName>
        <fullName evidence="1">Uncharacterized protein</fullName>
    </submittedName>
</protein>
<sequence>MQREALVREFTLEEVRLTAQPLAAHGAGSCEGVVYKAVPRVVAVVLPVWHTMRTTECKAFHAFNEHDVSDAAPGGVDDTTP</sequence>
<evidence type="ECO:0000313" key="1">
    <source>
        <dbReference type="EMBL" id="KAH6945188.1"/>
    </source>
</evidence>
<keyword evidence="2" id="KW-1185">Reference proteome</keyword>